<keyword evidence="1" id="KW-1133">Transmembrane helix</keyword>
<dbReference type="EMBL" id="FSRG01000006">
    <property type="protein sequence ID" value="SIO25241.1"/>
    <property type="molecule type" value="Genomic_DNA"/>
</dbReference>
<protein>
    <submittedName>
        <fullName evidence="2">Uncharacterized protein</fullName>
    </submittedName>
</protein>
<dbReference type="OrthoDB" id="5508986at2"/>
<gene>
    <name evidence="2" type="ORF">SAMN02745161_2305</name>
</gene>
<keyword evidence="1" id="KW-0472">Membrane</keyword>
<reference evidence="3" key="1">
    <citation type="submission" date="2016-11" db="EMBL/GenBank/DDBJ databases">
        <authorList>
            <person name="Varghese N."/>
            <person name="Submissions S."/>
        </authorList>
    </citation>
    <scope>NUCLEOTIDE SEQUENCE [LARGE SCALE GENOMIC DNA]</scope>
    <source>
        <strain evidence="3">DSM 17456</strain>
    </source>
</reference>
<accession>A0A1N6HZU5</accession>
<name>A0A1N6HZU5_9BACT</name>
<evidence type="ECO:0000313" key="3">
    <source>
        <dbReference type="Proteomes" id="UP000184694"/>
    </source>
</evidence>
<dbReference type="Proteomes" id="UP000184694">
    <property type="component" value="Unassembled WGS sequence"/>
</dbReference>
<dbReference type="RefSeq" id="WP_074217086.1">
    <property type="nucleotide sequence ID" value="NZ_FSRG01000006.1"/>
</dbReference>
<evidence type="ECO:0000256" key="1">
    <source>
        <dbReference type="SAM" id="Phobius"/>
    </source>
</evidence>
<keyword evidence="3" id="KW-1185">Reference proteome</keyword>
<feature type="transmembrane region" description="Helical" evidence="1">
    <location>
        <begin position="12"/>
        <end position="35"/>
    </location>
</feature>
<proteinExistence type="predicted"/>
<organism evidence="2 3">
    <name type="scientific">Halodesulfovibrio marinisediminis DSM 17456</name>
    <dbReference type="NCBI Taxonomy" id="1121457"/>
    <lineage>
        <taxon>Bacteria</taxon>
        <taxon>Pseudomonadati</taxon>
        <taxon>Thermodesulfobacteriota</taxon>
        <taxon>Desulfovibrionia</taxon>
        <taxon>Desulfovibrionales</taxon>
        <taxon>Desulfovibrionaceae</taxon>
        <taxon>Halodesulfovibrio</taxon>
    </lineage>
</organism>
<evidence type="ECO:0000313" key="2">
    <source>
        <dbReference type="EMBL" id="SIO25241.1"/>
    </source>
</evidence>
<sequence length="301" mass="34499">MESWQVETALILMVVLVILAVLAFMVVRAIIYALYYDQKLKKCLVRSATPKDNAMLALWAGLLMTQHTAVAHMVSISREEFSKVTEEAAKVYLRLAGDLCLDETYKALKYTGDEALNDSMQYLSNASWPDKFLDSGVMMVEELFHAYVDDRFYTTMENLLDNSFDKPRERGRDYKNELKNCLVEWSSPRDKAMLSLWLGLRMTEHVAVASTVNISREEISQIIQEAGKVYLHLTCEMCLAEAVNVLKFEGNEAFNDSFQYLEEVSQQEFLSDPGIRNALELFSSYRSKINDLLREKAKSEK</sequence>
<dbReference type="AlphaFoldDB" id="A0A1N6HZU5"/>
<keyword evidence="1" id="KW-0812">Transmembrane</keyword>